<evidence type="ECO:0000256" key="2">
    <source>
        <dbReference type="ARBA" id="ARBA00007381"/>
    </source>
</evidence>
<dbReference type="InterPro" id="IPR043129">
    <property type="entry name" value="ATPase_NBD"/>
</dbReference>
<dbReference type="Gene3D" id="3.30.420.40">
    <property type="match status" value="2"/>
</dbReference>
<dbReference type="FunFam" id="3.90.640.10:FF:000012">
    <property type="entry name" value="Hypoxia up-regulated protein 1"/>
    <property type="match status" value="1"/>
</dbReference>
<dbReference type="GO" id="GO:0140662">
    <property type="term" value="F:ATP-dependent protein folding chaperone"/>
    <property type="evidence" value="ECO:0007669"/>
    <property type="project" value="InterPro"/>
</dbReference>
<name>A0A1W7RAF8_9SCOR</name>
<dbReference type="GO" id="GO:0030968">
    <property type="term" value="P:endoplasmic reticulum unfolded protein response"/>
    <property type="evidence" value="ECO:0007669"/>
    <property type="project" value="TreeGrafter"/>
</dbReference>
<dbReference type="InterPro" id="IPR029047">
    <property type="entry name" value="HSP70_peptide-bd_sf"/>
</dbReference>
<feature type="region of interest" description="Disordered" evidence="9">
    <location>
        <begin position="881"/>
        <end position="959"/>
    </location>
</feature>
<feature type="compositionally biased region" description="Basic and acidic residues" evidence="9">
    <location>
        <begin position="587"/>
        <end position="631"/>
    </location>
</feature>
<dbReference type="GO" id="GO:0005524">
    <property type="term" value="F:ATP binding"/>
    <property type="evidence" value="ECO:0007669"/>
    <property type="project" value="UniProtKB-KW"/>
</dbReference>
<evidence type="ECO:0000256" key="1">
    <source>
        <dbReference type="ARBA" id="ARBA00004319"/>
    </source>
</evidence>
<feature type="compositionally biased region" description="Polar residues" evidence="9">
    <location>
        <begin position="886"/>
        <end position="896"/>
    </location>
</feature>
<dbReference type="EMBL" id="GFAH01000293">
    <property type="protein sequence ID" value="JAV48096.1"/>
    <property type="molecule type" value="Transcribed_RNA"/>
</dbReference>
<organism evidence="10">
    <name type="scientific">Hadrurus spadix</name>
    <dbReference type="NCBI Taxonomy" id="141984"/>
    <lineage>
        <taxon>Eukaryota</taxon>
        <taxon>Metazoa</taxon>
        <taxon>Ecdysozoa</taxon>
        <taxon>Arthropoda</taxon>
        <taxon>Chelicerata</taxon>
        <taxon>Arachnida</taxon>
        <taxon>Scorpiones</taxon>
        <taxon>Iurida</taxon>
        <taxon>Iuroidea</taxon>
        <taxon>Hadrurus</taxon>
    </lineage>
</organism>
<evidence type="ECO:0000256" key="3">
    <source>
        <dbReference type="ARBA" id="ARBA00022729"/>
    </source>
</evidence>
<dbReference type="SUPFAM" id="SSF100934">
    <property type="entry name" value="Heat shock protein 70kD (HSP70), C-terminal subdomain"/>
    <property type="match status" value="1"/>
</dbReference>
<evidence type="ECO:0000256" key="5">
    <source>
        <dbReference type="ARBA" id="ARBA00022824"/>
    </source>
</evidence>
<dbReference type="SUPFAM" id="SSF53067">
    <property type="entry name" value="Actin-like ATPase domain"/>
    <property type="match status" value="2"/>
</dbReference>
<dbReference type="Gene3D" id="2.60.34.10">
    <property type="entry name" value="Substrate Binding Domain Of DNAk, Chain A, domain 1"/>
    <property type="match status" value="1"/>
</dbReference>
<dbReference type="GO" id="GO:0005788">
    <property type="term" value="C:endoplasmic reticulum lumen"/>
    <property type="evidence" value="ECO:0007669"/>
    <property type="project" value="UniProtKB-SubCell"/>
</dbReference>
<dbReference type="GO" id="GO:0034663">
    <property type="term" value="C:endoplasmic reticulum chaperone complex"/>
    <property type="evidence" value="ECO:0007669"/>
    <property type="project" value="TreeGrafter"/>
</dbReference>
<comment type="subcellular location">
    <subcellularLocation>
        <location evidence="1">Endoplasmic reticulum lumen</location>
    </subcellularLocation>
</comment>
<dbReference type="InterPro" id="IPR029048">
    <property type="entry name" value="HSP70_C_sf"/>
</dbReference>
<evidence type="ECO:0000256" key="7">
    <source>
        <dbReference type="ARBA" id="ARBA00023186"/>
    </source>
</evidence>
<comment type="similarity">
    <text evidence="2">Belongs to the heat shock protein 70 family.</text>
</comment>
<dbReference type="InterPro" id="IPR013126">
    <property type="entry name" value="Hsp_70_fam"/>
</dbReference>
<keyword evidence="3" id="KW-0732">Signal</keyword>
<dbReference type="AlphaFoldDB" id="A0A1W7RAF8"/>
<dbReference type="Pfam" id="PF00012">
    <property type="entry name" value="HSP70"/>
    <property type="match status" value="1"/>
</dbReference>
<dbReference type="PANTHER" id="PTHR45639:SF3">
    <property type="entry name" value="HYPOXIA UP-REGULATED PROTEIN 1"/>
    <property type="match status" value="1"/>
</dbReference>
<feature type="compositionally biased region" description="Basic and acidic residues" evidence="9">
    <location>
        <begin position="947"/>
        <end position="959"/>
    </location>
</feature>
<keyword evidence="4" id="KW-0547">Nucleotide-binding</keyword>
<evidence type="ECO:0000256" key="4">
    <source>
        <dbReference type="ARBA" id="ARBA00022741"/>
    </source>
</evidence>
<dbReference type="Gene3D" id="3.90.640.10">
    <property type="entry name" value="Actin, Chain A, domain 4"/>
    <property type="match status" value="1"/>
</dbReference>
<dbReference type="CDD" id="cd10230">
    <property type="entry name" value="ASKHA_NBD_HSP70_HYOU1"/>
    <property type="match status" value="1"/>
</dbReference>
<evidence type="ECO:0000256" key="8">
    <source>
        <dbReference type="ARBA" id="ARBA00040503"/>
    </source>
</evidence>
<dbReference type="Gene3D" id="3.30.30.30">
    <property type="match status" value="1"/>
</dbReference>
<keyword evidence="6" id="KW-0067">ATP-binding</keyword>
<keyword evidence="5" id="KW-0256">Endoplasmic reticulum</keyword>
<feature type="region of interest" description="Disordered" evidence="9">
    <location>
        <begin position="580"/>
        <end position="657"/>
    </location>
</feature>
<sequence length="959" mass="107991">MKTNIAWISVVILSAILKSAVYGIAVMSVDLGTEWMKVAIVSPGVPMEIALNHESQRKTPVTVAFRDNERYFGEPAKTIGVRFPDKSYAYVLELLAKRIDNPLVQLFRKNFPHYNISADNERGTVILHHPDGMAFTPEEIISMILKHAKEIASNAAGQLVKDAVITVPPYFNQAERRALLQSADMAGVNVLQLINSNLAVALNYGIFRRKDFNETPTNILFYDMGAGSTIATIASYQLVKSKDKVYSETNPGVVVRGIGFDRTLGGLAMQLKLRDYLAESFNKQNKTSDDVFKNDRAMAKLLKEAGRVKKVLSANAEHVAQVESLLSDTDFKHPVTREEFENLCGDLFLRVGNPVKMALESAGITLDEIDQVILAGAATRTPKVQQKLLETVKKSELGKSINADEAAALGAAYQAAHLSKGFKVKTFLIKDANLYPIQIDFQREVELEDGSHGVKFVRRTLFNRNNPFPQKKIMTFNRHMKDFSFNISYGELNFLPNLELESIGILNLSEVSLSGVQDALSKHSDDNVEPKGVKAHFRLDDSGRLQLDHVESVFEKKIEEEETEEPTNLESTLAKLGSTIGKLFSGDSEKSKETVKEKTEDTESKEKQDKKDSKSEEPESKEKTNEVKPEEGQNITENAGTGKNDTQDKTVKKGPKLITIKEPIQIKSIQTDLHDMTNEKFMESQKKLKELDDQSEEKLAKEKAKNALESFILESKNKLFTEEYEKAAKEEELAEILKKLNEEGDWLDFESQDATTEMFKGKLSELKLLTRNLFERVREHKDRPEALKALSEMLNMSNLFLTNALKIPKEEQIFTEVEINTLEKLINETENWKSENEKEQIKTPLNETPKLTIKAIAEKIAALDREVKYLLNKARFAIPKTKNKSENNAPESSQDFPETKDETSSSINAETETKTESDKSSETEEEILQLPDEHSESDSLEEPTETSQDKLKKQDHTEL</sequence>
<keyword evidence="7" id="KW-0143">Chaperone</keyword>
<protein>
    <recommendedName>
        <fullName evidence="8">Hypoxia up-regulated protein 1</fullName>
    </recommendedName>
</protein>
<feature type="compositionally biased region" description="Polar residues" evidence="9">
    <location>
        <begin position="633"/>
        <end position="644"/>
    </location>
</feature>
<evidence type="ECO:0000256" key="6">
    <source>
        <dbReference type="ARBA" id="ARBA00022840"/>
    </source>
</evidence>
<feature type="compositionally biased region" description="Basic and acidic residues" evidence="9">
    <location>
        <begin position="911"/>
        <end position="922"/>
    </location>
</feature>
<reference evidence="10" key="1">
    <citation type="submission" date="2016-11" db="EMBL/GenBank/DDBJ databases">
        <title>Venom-gland transcriptomics and venom proteomics of the black-back scorpion (Hadrurus spadix) reveal detectability challenges and an unexplored realm of animal toxin diversity.</title>
        <authorList>
            <person name="Rokyta D.R."/>
            <person name="Ward M.J."/>
        </authorList>
    </citation>
    <scope>NUCLEOTIDE SEQUENCE</scope>
    <source>
        <tissue evidence="10">Venom gland</tissue>
    </source>
</reference>
<dbReference type="PRINTS" id="PR00301">
    <property type="entry name" value="HEATSHOCK70"/>
</dbReference>
<evidence type="ECO:0000313" key="10">
    <source>
        <dbReference type="EMBL" id="JAV48096.1"/>
    </source>
</evidence>
<proteinExistence type="inferred from homology"/>
<dbReference type="PANTHER" id="PTHR45639">
    <property type="entry name" value="HSC70CB, ISOFORM G-RELATED"/>
    <property type="match status" value="1"/>
</dbReference>
<evidence type="ECO:0000256" key="9">
    <source>
        <dbReference type="SAM" id="MobiDB-lite"/>
    </source>
</evidence>
<dbReference type="Gene3D" id="1.20.1270.10">
    <property type="match status" value="1"/>
</dbReference>
<dbReference type="FunFam" id="3.30.30.30:FF:000004">
    <property type="entry name" value="hypoxia up-regulated protein 1"/>
    <property type="match status" value="1"/>
</dbReference>
<accession>A0A1W7RAF8</accession>